<gene>
    <name evidence="2" type="ORF">JT25_020995</name>
</gene>
<dbReference type="RefSeq" id="WP_036278266.1">
    <property type="nucleotide sequence ID" value="NZ_CP014476.1"/>
</dbReference>
<proteinExistence type="predicted"/>
<keyword evidence="3" id="KW-1185">Reference proteome</keyword>
<organism evidence="2 3">
    <name type="scientific">Methylomonas denitrificans</name>
    <dbReference type="NCBI Taxonomy" id="1538553"/>
    <lineage>
        <taxon>Bacteria</taxon>
        <taxon>Pseudomonadati</taxon>
        <taxon>Pseudomonadota</taxon>
        <taxon>Gammaproteobacteria</taxon>
        <taxon>Methylococcales</taxon>
        <taxon>Methylococcaceae</taxon>
        <taxon>Methylomonas</taxon>
    </lineage>
</organism>
<protein>
    <submittedName>
        <fullName evidence="2">MxaS protein</fullName>
    </submittedName>
</protein>
<dbReference type="STRING" id="1538553.JT25_020995"/>
<dbReference type="Pfam" id="PF01882">
    <property type="entry name" value="DUF58"/>
    <property type="match status" value="1"/>
</dbReference>
<dbReference type="OrthoDB" id="7779014at2"/>
<dbReference type="InterPro" id="IPR036465">
    <property type="entry name" value="vWFA_dom_sf"/>
</dbReference>
<dbReference type="PANTHER" id="PTHR33608">
    <property type="entry name" value="BLL2464 PROTEIN"/>
    <property type="match status" value="1"/>
</dbReference>
<evidence type="ECO:0000313" key="2">
    <source>
        <dbReference type="EMBL" id="AMK78931.1"/>
    </source>
</evidence>
<name>A0A140E6A7_9GAMM</name>
<dbReference type="AlphaFoldDB" id="A0A140E6A7"/>
<sequence length="284" mass="32317">MSAHLQPFQYRLPRPVVGVFPGAHPGQMVGNGQLFKRYDTLIARPDPRRIDLRASLLDPFGNYQVRVKQQHSAVDVFVLADLSASMGFVGNHDKRRVLADMLLSIAASALEYGDSFGFIACNEGALTDCYLPAGKHMGRIQALAERLQKLVLRPGSAGLLQAQRYLPNHRALVFLVSDFHFPLAQLKAVLQRLNRHDVIPLVLWDQAEYSRLPDWGLFQVQDMETGKRRTLWLRPGLKRKMEQAFALRRSQLQHHFRAFGCEPLFIENGYRAAQLTQYFLRRAG</sequence>
<dbReference type="EMBL" id="CP014476">
    <property type="protein sequence ID" value="AMK78931.1"/>
    <property type="molecule type" value="Genomic_DNA"/>
</dbReference>
<evidence type="ECO:0000259" key="1">
    <source>
        <dbReference type="Pfam" id="PF01882"/>
    </source>
</evidence>
<dbReference type="SUPFAM" id="SSF53300">
    <property type="entry name" value="vWA-like"/>
    <property type="match status" value="1"/>
</dbReference>
<dbReference type="KEGG" id="mdn:JT25_020995"/>
<dbReference type="PANTHER" id="PTHR33608:SF6">
    <property type="entry name" value="BLL2464 PROTEIN"/>
    <property type="match status" value="1"/>
</dbReference>
<feature type="domain" description="DUF58" evidence="1">
    <location>
        <begin position="63"/>
        <end position="233"/>
    </location>
</feature>
<dbReference type="Proteomes" id="UP000030512">
    <property type="component" value="Chromosome"/>
</dbReference>
<reference evidence="2 3" key="1">
    <citation type="journal article" date="2015" name="Environ. Microbiol.">
        <title>Methane oxidation coupled to nitrate reduction under hypoxia by the Gammaproteobacterium Methylomonas denitrificans, sp. nov. type strain FJG1.</title>
        <authorList>
            <person name="Kits K.D."/>
            <person name="Klotz M.G."/>
            <person name="Stein L.Y."/>
        </authorList>
    </citation>
    <scope>NUCLEOTIDE SEQUENCE [LARGE SCALE GENOMIC DNA]</scope>
    <source>
        <strain evidence="2 3">FJG1</strain>
    </source>
</reference>
<evidence type="ECO:0000313" key="3">
    <source>
        <dbReference type="Proteomes" id="UP000030512"/>
    </source>
</evidence>
<dbReference type="InterPro" id="IPR002881">
    <property type="entry name" value="DUF58"/>
</dbReference>
<accession>A0A140E6A7</accession>